<protein>
    <submittedName>
        <fullName evidence="1">Uncharacterized protein</fullName>
    </submittedName>
</protein>
<accession>A0A835PCS8</accession>
<organism evidence="1 2">
    <name type="scientific">Vanilla planifolia</name>
    <name type="common">Vanilla</name>
    <dbReference type="NCBI Taxonomy" id="51239"/>
    <lineage>
        <taxon>Eukaryota</taxon>
        <taxon>Viridiplantae</taxon>
        <taxon>Streptophyta</taxon>
        <taxon>Embryophyta</taxon>
        <taxon>Tracheophyta</taxon>
        <taxon>Spermatophyta</taxon>
        <taxon>Magnoliopsida</taxon>
        <taxon>Liliopsida</taxon>
        <taxon>Asparagales</taxon>
        <taxon>Orchidaceae</taxon>
        <taxon>Vanilloideae</taxon>
        <taxon>Vanilleae</taxon>
        <taxon>Vanilla</taxon>
    </lineage>
</organism>
<evidence type="ECO:0000313" key="2">
    <source>
        <dbReference type="Proteomes" id="UP000636800"/>
    </source>
</evidence>
<sequence>MVADEPSRRLFGKKESVRRGNNWEKVVLYSKMGRLLERCRRRAAIQAEERFYRSCCSD</sequence>
<comment type="caution">
    <text evidence="1">The sequence shown here is derived from an EMBL/GenBank/DDBJ whole genome shotgun (WGS) entry which is preliminary data.</text>
</comment>
<dbReference type="Proteomes" id="UP000636800">
    <property type="component" value="Unassembled WGS sequence"/>
</dbReference>
<dbReference type="AlphaFoldDB" id="A0A835PCS8"/>
<dbReference type="OrthoDB" id="2121828at2759"/>
<keyword evidence="2" id="KW-1185">Reference proteome</keyword>
<evidence type="ECO:0000313" key="1">
    <source>
        <dbReference type="EMBL" id="KAG0449654.1"/>
    </source>
</evidence>
<name>A0A835PCS8_VANPL</name>
<dbReference type="EMBL" id="JADCNL010000165">
    <property type="protein sequence ID" value="KAG0449654.1"/>
    <property type="molecule type" value="Genomic_DNA"/>
</dbReference>
<proteinExistence type="predicted"/>
<gene>
    <name evidence="1" type="ORF">HPP92_027274</name>
</gene>
<reference evidence="1 2" key="1">
    <citation type="journal article" date="2020" name="Nat. Food">
        <title>A phased Vanilla planifolia genome enables genetic improvement of flavour and production.</title>
        <authorList>
            <person name="Hasing T."/>
            <person name="Tang H."/>
            <person name="Brym M."/>
            <person name="Khazi F."/>
            <person name="Huang T."/>
            <person name="Chambers A.H."/>
        </authorList>
    </citation>
    <scope>NUCLEOTIDE SEQUENCE [LARGE SCALE GENOMIC DNA]</scope>
    <source>
        <tissue evidence="1">Leaf</tissue>
    </source>
</reference>